<comment type="cofactor">
    <cofactor evidence="1 6">
        <name>pyridoxal 5'-phosphate</name>
        <dbReference type="ChEBI" id="CHEBI:597326"/>
    </cofactor>
</comment>
<dbReference type="STRING" id="1122189.SAMN02745165_02086"/>
<evidence type="ECO:0000256" key="1">
    <source>
        <dbReference type="ARBA" id="ARBA00001933"/>
    </source>
</evidence>
<dbReference type="RefSeq" id="WP_072908594.1">
    <property type="nucleotide sequence ID" value="NZ_FQZT01000006.1"/>
</dbReference>
<keyword evidence="3 6" id="KW-0032">Aminotransferase</keyword>
<reference evidence="8 9" key="1">
    <citation type="submission" date="2016-11" db="EMBL/GenBank/DDBJ databases">
        <authorList>
            <person name="Jaros S."/>
            <person name="Januszkiewicz K."/>
            <person name="Wedrychowicz H."/>
        </authorList>
    </citation>
    <scope>NUCLEOTIDE SEQUENCE [LARGE SCALE GENOMIC DNA]</scope>
    <source>
        <strain evidence="8 9">DSM 5091</strain>
    </source>
</reference>
<sequence length="386" mass="42672">MQIKLSQRSQLVTPFLAMEVMERAKELEAAGRDIIYLCLGEPDFPTPPAILAATGQALAEGATSYTHSLGLIELRQEICRFYRDQYAVVIEPEQVIVSSGTSPLMLLLFTAMLEEGDEFILPDPGYACYPGFVKFSGGVPALVKTSAEDGFQPQPEQVQALINDKTRGLLINSPSNPAGSVLSGAQMQALAELPIPIVSDEIYHGLTYQGEERCILEFTDDAFVLGGFSKAYAMTGWRLGYLIAPKPCVRTLQTLHQNFLICANHFVQRGGIAALQQCADDVADMREVYDKRRQELVKRLRELGFGVHFEPKGAFYVLADARHIDTNSQRLSLDILQKTGVAVTPGIDFGEGAEGFLRFSYTRPFDEIVVALERIEGYLRQRGKLP</sequence>
<dbReference type="GO" id="GO:0030170">
    <property type="term" value="F:pyridoxal phosphate binding"/>
    <property type="evidence" value="ECO:0007669"/>
    <property type="project" value="InterPro"/>
</dbReference>
<dbReference type="AlphaFoldDB" id="A0A1M6IAD1"/>
<evidence type="ECO:0000256" key="6">
    <source>
        <dbReference type="RuleBase" id="RU000481"/>
    </source>
</evidence>
<evidence type="ECO:0000256" key="3">
    <source>
        <dbReference type="ARBA" id="ARBA00022576"/>
    </source>
</evidence>
<keyword evidence="5" id="KW-0663">Pyridoxal phosphate</keyword>
<protein>
    <recommendedName>
        <fullName evidence="6">Aminotransferase</fullName>
        <ecNumber evidence="6">2.6.1.-</ecNumber>
    </recommendedName>
</protein>
<dbReference type="OrthoDB" id="9804474at2"/>
<keyword evidence="9" id="KW-1185">Reference proteome</keyword>
<dbReference type="SUPFAM" id="SSF53383">
    <property type="entry name" value="PLP-dependent transferases"/>
    <property type="match status" value="1"/>
</dbReference>
<dbReference type="InterPro" id="IPR004839">
    <property type="entry name" value="Aminotransferase_I/II_large"/>
</dbReference>
<accession>A0A1M6IAD1</accession>
<dbReference type="Gene3D" id="3.40.640.10">
    <property type="entry name" value="Type I PLP-dependent aspartate aminotransferase-like (Major domain)"/>
    <property type="match status" value="1"/>
</dbReference>
<gene>
    <name evidence="8" type="ORF">SAMN02745165_02086</name>
</gene>
<keyword evidence="4 6" id="KW-0808">Transferase</keyword>
<dbReference type="GO" id="GO:0006520">
    <property type="term" value="P:amino acid metabolic process"/>
    <property type="evidence" value="ECO:0007669"/>
    <property type="project" value="InterPro"/>
</dbReference>
<evidence type="ECO:0000256" key="5">
    <source>
        <dbReference type="ARBA" id="ARBA00022898"/>
    </source>
</evidence>
<feature type="domain" description="Aminotransferase class I/classII large" evidence="7">
    <location>
        <begin position="33"/>
        <end position="375"/>
    </location>
</feature>
<dbReference type="PROSITE" id="PS00105">
    <property type="entry name" value="AA_TRANSFER_CLASS_1"/>
    <property type="match status" value="1"/>
</dbReference>
<evidence type="ECO:0000256" key="4">
    <source>
        <dbReference type="ARBA" id="ARBA00022679"/>
    </source>
</evidence>
<dbReference type="Pfam" id="PF00155">
    <property type="entry name" value="Aminotran_1_2"/>
    <property type="match status" value="1"/>
</dbReference>
<name>A0A1M6IAD1_MALRU</name>
<proteinExistence type="inferred from homology"/>
<dbReference type="Proteomes" id="UP000184171">
    <property type="component" value="Unassembled WGS sequence"/>
</dbReference>
<dbReference type="InterPro" id="IPR004838">
    <property type="entry name" value="NHTrfase_class1_PyrdxlP-BS"/>
</dbReference>
<evidence type="ECO:0000256" key="2">
    <source>
        <dbReference type="ARBA" id="ARBA00007441"/>
    </source>
</evidence>
<dbReference type="InterPro" id="IPR015424">
    <property type="entry name" value="PyrdxlP-dep_Trfase"/>
</dbReference>
<evidence type="ECO:0000313" key="9">
    <source>
        <dbReference type="Proteomes" id="UP000184171"/>
    </source>
</evidence>
<dbReference type="PANTHER" id="PTHR46383:SF2">
    <property type="entry name" value="AMINOTRANSFERASE"/>
    <property type="match status" value="1"/>
</dbReference>
<evidence type="ECO:0000259" key="7">
    <source>
        <dbReference type="Pfam" id="PF00155"/>
    </source>
</evidence>
<organism evidence="8 9">
    <name type="scientific">Malonomonas rubra DSM 5091</name>
    <dbReference type="NCBI Taxonomy" id="1122189"/>
    <lineage>
        <taxon>Bacteria</taxon>
        <taxon>Pseudomonadati</taxon>
        <taxon>Thermodesulfobacteriota</taxon>
        <taxon>Desulfuromonadia</taxon>
        <taxon>Desulfuromonadales</taxon>
        <taxon>Geopsychrobacteraceae</taxon>
        <taxon>Malonomonas</taxon>
    </lineage>
</organism>
<dbReference type="GO" id="GO:0008483">
    <property type="term" value="F:transaminase activity"/>
    <property type="evidence" value="ECO:0007669"/>
    <property type="project" value="UniProtKB-KW"/>
</dbReference>
<dbReference type="EC" id="2.6.1.-" evidence="6"/>
<dbReference type="PANTHER" id="PTHR46383">
    <property type="entry name" value="ASPARTATE AMINOTRANSFERASE"/>
    <property type="match status" value="1"/>
</dbReference>
<dbReference type="InterPro" id="IPR015421">
    <property type="entry name" value="PyrdxlP-dep_Trfase_major"/>
</dbReference>
<dbReference type="InterPro" id="IPR050596">
    <property type="entry name" value="AspAT/PAT-like"/>
</dbReference>
<evidence type="ECO:0000313" key="8">
    <source>
        <dbReference type="EMBL" id="SHJ31431.1"/>
    </source>
</evidence>
<dbReference type="CDD" id="cd00609">
    <property type="entry name" value="AAT_like"/>
    <property type="match status" value="1"/>
</dbReference>
<dbReference type="EMBL" id="FQZT01000006">
    <property type="protein sequence ID" value="SHJ31431.1"/>
    <property type="molecule type" value="Genomic_DNA"/>
</dbReference>
<comment type="similarity">
    <text evidence="2 6">Belongs to the class-I pyridoxal-phosphate-dependent aminotransferase family.</text>
</comment>